<sequence>MFYRFLSLKSKTIKEMILFLYTLRIDLKDSEIKQLKEYFTLDDIKALKEQSYKKVDKTEINLISDSEKEEEKATEIATSNKLINLGAKSEETGDI</sequence>
<reference evidence="1" key="2">
    <citation type="submission" date="2023-01" db="EMBL/GenBank/DDBJ databases">
        <authorList>
            <person name="Petersen C."/>
        </authorList>
    </citation>
    <scope>NUCLEOTIDE SEQUENCE</scope>
    <source>
        <strain evidence="1">IBT 17514</strain>
    </source>
</reference>
<protein>
    <submittedName>
        <fullName evidence="1">Uncharacterized protein</fullName>
    </submittedName>
</protein>
<reference evidence="1" key="1">
    <citation type="journal article" date="2023" name="IMA Fungus">
        <title>Comparative genomic study of the Penicillium genus elucidates a diverse pangenome and 15 lateral gene transfer events.</title>
        <authorList>
            <person name="Petersen C."/>
            <person name="Sorensen T."/>
            <person name="Nielsen M.R."/>
            <person name="Sondergaard T.E."/>
            <person name="Sorensen J.L."/>
            <person name="Fitzpatrick D.A."/>
            <person name="Frisvad J.C."/>
            <person name="Nielsen K.L."/>
        </authorList>
    </citation>
    <scope>NUCLEOTIDE SEQUENCE</scope>
    <source>
        <strain evidence="1">IBT 17514</strain>
    </source>
</reference>
<gene>
    <name evidence="1" type="ORF">N7493_001207</name>
</gene>
<evidence type="ECO:0000313" key="1">
    <source>
        <dbReference type="EMBL" id="KAJ5738052.1"/>
    </source>
</evidence>
<dbReference type="AlphaFoldDB" id="A0AAD6HTS3"/>
<dbReference type="Proteomes" id="UP001215712">
    <property type="component" value="Unassembled WGS sequence"/>
</dbReference>
<keyword evidence="2" id="KW-1185">Reference proteome</keyword>
<evidence type="ECO:0000313" key="2">
    <source>
        <dbReference type="Proteomes" id="UP001215712"/>
    </source>
</evidence>
<accession>A0AAD6HTS3</accession>
<name>A0AAD6HTS3_9EURO</name>
<proteinExistence type="predicted"/>
<dbReference type="EMBL" id="JAQJAN010000002">
    <property type="protein sequence ID" value="KAJ5738052.1"/>
    <property type="molecule type" value="Genomic_DNA"/>
</dbReference>
<organism evidence="1 2">
    <name type="scientific">Penicillium malachiteum</name>
    <dbReference type="NCBI Taxonomy" id="1324776"/>
    <lineage>
        <taxon>Eukaryota</taxon>
        <taxon>Fungi</taxon>
        <taxon>Dikarya</taxon>
        <taxon>Ascomycota</taxon>
        <taxon>Pezizomycotina</taxon>
        <taxon>Eurotiomycetes</taxon>
        <taxon>Eurotiomycetidae</taxon>
        <taxon>Eurotiales</taxon>
        <taxon>Aspergillaceae</taxon>
        <taxon>Penicillium</taxon>
    </lineage>
</organism>
<comment type="caution">
    <text evidence="1">The sequence shown here is derived from an EMBL/GenBank/DDBJ whole genome shotgun (WGS) entry which is preliminary data.</text>
</comment>